<evidence type="ECO:0000256" key="1">
    <source>
        <dbReference type="ARBA" id="ARBA00022531"/>
    </source>
</evidence>
<sequence>MASVSMAMPLTTASPKNLQSPTSGVCLKPLPMKLSKRTEFVNSHSKTRLQVQASLKEKTITGLTATALTASMVMPDAASAASSLTPSLNNFLLSIGAGGVVLVAILVAVIGVSNFDPVKRA</sequence>
<organism evidence="7 8">
    <name type="scientific">Heracleum sosnowskyi</name>
    <dbReference type="NCBI Taxonomy" id="360622"/>
    <lineage>
        <taxon>Eukaryota</taxon>
        <taxon>Viridiplantae</taxon>
        <taxon>Streptophyta</taxon>
        <taxon>Embryophyta</taxon>
        <taxon>Tracheophyta</taxon>
        <taxon>Spermatophyta</taxon>
        <taxon>Magnoliopsida</taxon>
        <taxon>eudicotyledons</taxon>
        <taxon>Gunneridae</taxon>
        <taxon>Pentapetalae</taxon>
        <taxon>asterids</taxon>
        <taxon>campanulids</taxon>
        <taxon>Apiales</taxon>
        <taxon>Apiaceae</taxon>
        <taxon>Apioideae</taxon>
        <taxon>apioid superclade</taxon>
        <taxon>Tordylieae</taxon>
        <taxon>Tordyliinae</taxon>
        <taxon>Heracleum</taxon>
    </lineage>
</organism>
<evidence type="ECO:0000313" key="8">
    <source>
        <dbReference type="Proteomes" id="UP001237642"/>
    </source>
</evidence>
<protein>
    <submittedName>
        <fullName evidence="7">Ultraviolet-B-repressible protein</fullName>
    </submittedName>
</protein>
<dbReference type="PANTHER" id="PTHR34455">
    <property type="entry name" value="OS07G0673550 PROTEIN"/>
    <property type="match status" value="1"/>
</dbReference>
<evidence type="ECO:0000313" key="7">
    <source>
        <dbReference type="EMBL" id="KAK1372612.1"/>
    </source>
</evidence>
<reference evidence="7" key="1">
    <citation type="submission" date="2023-02" db="EMBL/GenBank/DDBJ databases">
        <title>Genome of toxic invasive species Heracleum sosnowskyi carries increased number of genes despite the absence of recent whole-genome duplications.</title>
        <authorList>
            <person name="Schelkunov M."/>
            <person name="Shtratnikova V."/>
            <person name="Makarenko M."/>
            <person name="Klepikova A."/>
            <person name="Omelchenko D."/>
            <person name="Novikova G."/>
            <person name="Obukhova E."/>
            <person name="Bogdanov V."/>
            <person name="Penin A."/>
            <person name="Logacheva M."/>
        </authorList>
    </citation>
    <scope>NUCLEOTIDE SEQUENCE</scope>
    <source>
        <strain evidence="7">Hsosn_3</strain>
        <tissue evidence="7">Leaf</tissue>
    </source>
</reference>
<dbReference type="GO" id="GO:0015979">
    <property type="term" value="P:photosynthesis"/>
    <property type="evidence" value="ECO:0007669"/>
    <property type="project" value="UniProtKB-KW"/>
</dbReference>
<evidence type="ECO:0000256" key="6">
    <source>
        <dbReference type="SAM" id="Phobius"/>
    </source>
</evidence>
<dbReference type="Pfam" id="PF06596">
    <property type="entry name" value="PsbX"/>
    <property type="match status" value="1"/>
</dbReference>
<comment type="caution">
    <text evidence="7">The sequence shown here is derived from an EMBL/GenBank/DDBJ whole genome shotgun (WGS) entry which is preliminary data.</text>
</comment>
<evidence type="ECO:0000256" key="2">
    <source>
        <dbReference type="ARBA" id="ARBA00022692"/>
    </source>
</evidence>
<dbReference type="Gene3D" id="1.20.5.510">
    <property type="entry name" value="Single helix bin"/>
    <property type="match status" value="1"/>
</dbReference>
<keyword evidence="4 6" id="KW-0472">Membrane</keyword>
<dbReference type="PANTHER" id="PTHR34455:SF1">
    <property type="entry name" value="OS07G0673550 PROTEIN"/>
    <property type="match status" value="1"/>
</dbReference>
<dbReference type="GO" id="GO:0009523">
    <property type="term" value="C:photosystem II"/>
    <property type="evidence" value="ECO:0007669"/>
    <property type="project" value="UniProtKB-KW"/>
</dbReference>
<dbReference type="InterPro" id="IPR009518">
    <property type="entry name" value="PSII_PsbX"/>
</dbReference>
<keyword evidence="5" id="KW-0604">Photosystem II</keyword>
<dbReference type="EMBL" id="JAUIZM010000007">
    <property type="protein sequence ID" value="KAK1372612.1"/>
    <property type="molecule type" value="Genomic_DNA"/>
</dbReference>
<keyword evidence="3 6" id="KW-1133">Transmembrane helix</keyword>
<dbReference type="Proteomes" id="UP001237642">
    <property type="component" value="Unassembled WGS sequence"/>
</dbReference>
<keyword evidence="2 6" id="KW-0812">Transmembrane</keyword>
<accession>A0AAD8HUA9</accession>
<name>A0AAD8HUA9_9APIA</name>
<reference evidence="7" key="2">
    <citation type="submission" date="2023-05" db="EMBL/GenBank/DDBJ databases">
        <authorList>
            <person name="Schelkunov M.I."/>
        </authorList>
    </citation>
    <scope>NUCLEOTIDE SEQUENCE</scope>
    <source>
        <strain evidence="7">Hsosn_3</strain>
        <tissue evidence="7">Leaf</tissue>
    </source>
</reference>
<keyword evidence="1" id="KW-0602">Photosynthesis</keyword>
<dbReference type="AlphaFoldDB" id="A0AAD8HUA9"/>
<keyword evidence="8" id="KW-1185">Reference proteome</keyword>
<feature type="transmembrane region" description="Helical" evidence="6">
    <location>
        <begin position="91"/>
        <end position="112"/>
    </location>
</feature>
<evidence type="ECO:0000256" key="3">
    <source>
        <dbReference type="ARBA" id="ARBA00022989"/>
    </source>
</evidence>
<evidence type="ECO:0000256" key="4">
    <source>
        <dbReference type="ARBA" id="ARBA00023136"/>
    </source>
</evidence>
<gene>
    <name evidence="7" type="ORF">POM88_028805</name>
</gene>
<evidence type="ECO:0000256" key="5">
    <source>
        <dbReference type="ARBA" id="ARBA00023276"/>
    </source>
</evidence>
<proteinExistence type="predicted"/>